<dbReference type="EC" id="2.5.1.41" evidence="10"/>
<evidence type="ECO:0000256" key="4">
    <source>
        <dbReference type="ARBA" id="ARBA00022723"/>
    </source>
</evidence>
<comment type="cofactor">
    <cofactor evidence="10">
        <name>Mg(2+)</name>
        <dbReference type="ChEBI" id="CHEBI:18420"/>
    </cofactor>
</comment>
<dbReference type="GeneID" id="65884078"/>
<dbReference type="GO" id="GO:0000107">
    <property type="term" value="F:imidazoleglycerol-phosphate synthase activity"/>
    <property type="evidence" value="ECO:0007669"/>
    <property type="project" value="TreeGrafter"/>
</dbReference>
<evidence type="ECO:0000256" key="7">
    <source>
        <dbReference type="ARBA" id="ARBA00023209"/>
    </source>
</evidence>
<evidence type="ECO:0000313" key="11">
    <source>
        <dbReference type="EMBL" id="CAB3289559.1"/>
    </source>
</evidence>
<feature type="binding site" evidence="10">
    <location>
        <begin position="225"/>
        <end position="226"/>
    </location>
    <ligand>
        <name>sn-glycerol 1-phosphate</name>
        <dbReference type="ChEBI" id="CHEBI:57685"/>
    </ligand>
</feature>
<dbReference type="GO" id="GO:0005737">
    <property type="term" value="C:cytoplasm"/>
    <property type="evidence" value="ECO:0007669"/>
    <property type="project" value="UniProtKB-SubCell"/>
</dbReference>
<feature type="binding site" evidence="10">
    <location>
        <begin position="172"/>
        <end position="178"/>
    </location>
    <ligand>
        <name>sn-glycerol 1-phosphate</name>
        <dbReference type="ChEBI" id="CHEBI:57685"/>
    </ligand>
</feature>
<comment type="subcellular location">
    <subcellularLocation>
        <location evidence="10">Cytoplasm</location>
    </subcellularLocation>
</comment>
<evidence type="ECO:0000256" key="5">
    <source>
        <dbReference type="ARBA" id="ARBA00022842"/>
    </source>
</evidence>
<comment type="catalytic activity">
    <reaction evidence="9 10">
        <text>sn-glycerol 1-phosphate + (2E,6E,10E)-geranylgeranyl diphosphate = sn-3-O-(geranylgeranyl)glycerol 1-phosphate + diphosphate</text>
        <dbReference type="Rhea" id="RHEA:23404"/>
        <dbReference type="ChEBI" id="CHEBI:33019"/>
        <dbReference type="ChEBI" id="CHEBI:57677"/>
        <dbReference type="ChEBI" id="CHEBI:57685"/>
        <dbReference type="ChEBI" id="CHEBI:58756"/>
        <dbReference type="EC" id="2.5.1.41"/>
    </reaction>
</comment>
<keyword evidence="5 10" id="KW-0460">Magnesium</keyword>
<dbReference type="UniPathway" id="UPA00940"/>
<keyword evidence="7 10" id="KW-0594">Phospholipid biosynthesis</keyword>
<keyword evidence="1 10" id="KW-0963">Cytoplasm</keyword>
<dbReference type="PANTHER" id="PTHR21235:SF22">
    <property type="entry name" value="GERANYLGERANYLGLYCERYL PHOSPHATE SYNTHASE"/>
    <property type="match status" value="1"/>
</dbReference>
<comment type="function">
    <text evidence="10">Prenyltransferase that catalyzes the transfer of the geranylgeranyl moiety of geranylgeranyl diphosphate (GGPP) to the C3 hydroxyl of sn-glycerol-1-phosphate (G1P). This reaction is the first ether-bond-formation step in the biosynthesis of archaeal membrane lipids.</text>
</comment>
<comment type="pathway">
    <text evidence="10">Membrane lipid metabolism; glycerophospholipid metabolism.</text>
</comment>
<keyword evidence="4 10" id="KW-0479">Metal-binding</keyword>
<keyword evidence="3 10" id="KW-0808">Transferase</keyword>
<evidence type="ECO:0000256" key="8">
    <source>
        <dbReference type="ARBA" id="ARBA00023264"/>
    </source>
</evidence>
<proteinExistence type="inferred from homology"/>
<reference evidence="11 12" key="1">
    <citation type="submission" date="2020-04" db="EMBL/GenBank/DDBJ databases">
        <authorList>
            <consortium name="Genoscope - CEA"/>
            <person name="William W."/>
        </authorList>
    </citation>
    <scope>NUCLEOTIDE SEQUENCE [LARGE SCALE GENOMIC DNA]</scope>
    <source>
        <strain evidence="11 12">SG7</strain>
    </source>
</reference>
<dbReference type="NCBIfam" id="NF003201">
    <property type="entry name" value="PRK04169.1-5"/>
    <property type="match status" value="1"/>
</dbReference>
<keyword evidence="6 10" id="KW-0443">Lipid metabolism</keyword>
<evidence type="ECO:0000256" key="9">
    <source>
        <dbReference type="ARBA" id="ARBA00047288"/>
    </source>
</evidence>
<evidence type="ECO:0000256" key="6">
    <source>
        <dbReference type="ARBA" id="ARBA00023098"/>
    </source>
</evidence>
<gene>
    <name evidence="11" type="ORF">MLAUSG7_1285</name>
</gene>
<dbReference type="NCBIfam" id="NF003198">
    <property type="entry name" value="PRK04169.1-2"/>
    <property type="match status" value="1"/>
</dbReference>
<comment type="caution">
    <text evidence="10">Lacks conserved residue(s) required for the propagation of feature annotation.</text>
</comment>
<dbReference type="EMBL" id="LR792632">
    <property type="protein sequence ID" value="CAB3289559.1"/>
    <property type="molecule type" value="Genomic_DNA"/>
</dbReference>
<evidence type="ECO:0000256" key="10">
    <source>
        <dbReference type="HAMAP-Rule" id="MF_00112"/>
    </source>
</evidence>
<dbReference type="Pfam" id="PF01884">
    <property type="entry name" value="PcrB"/>
    <property type="match status" value="1"/>
</dbReference>
<dbReference type="InterPro" id="IPR050064">
    <property type="entry name" value="IGPS_HisA/HisF"/>
</dbReference>
<comment type="similarity">
    <text evidence="10">Belongs to the GGGP/HepGP synthase family. Group II subfamily.</text>
</comment>
<dbReference type="Proteomes" id="UP000679213">
    <property type="component" value="Chromosome I"/>
</dbReference>
<dbReference type="InterPro" id="IPR010946">
    <property type="entry name" value="GGGP_synth"/>
</dbReference>
<dbReference type="HAMAP" id="MF_00112">
    <property type="entry name" value="GGGP_HepGP_synthase"/>
    <property type="match status" value="1"/>
</dbReference>
<dbReference type="NCBIfam" id="TIGR01769">
    <property type="entry name" value="GGGP"/>
    <property type="match status" value="1"/>
</dbReference>
<name>A0A8D6SX41_9EURY</name>
<dbReference type="GO" id="GO:0047294">
    <property type="term" value="F:phosphoglycerol geranylgeranyltransferase activity"/>
    <property type="evidence" value="ECO:0007669"/>
    <property type="project" value="UniProtKB-UniRule"/>
</dbReference>
<evidence type="ECO:0000256" key="2">
    <source>
        <dbReference type="ARBA" id="ARBA00022516"/>
    </source>
</evidence>
<evidence type="ECO:0000256" key="1">
    <source>
        <dbReference type="ARBA" id="ARBA00022490"/>
    </source>
</evidence>
<dbReference type="SUPFAM" id="SSF51395">
    <property type="entry name" value="FMN-linked oxidoreductases"/>
    <property type="match status" value="1"/>
</dbReference>
<organism evidence="11 12">
    <name type="scientific">Methanocaldococcus lauensis</name>
    <dbReference type="NCBI Taxonomy" id="2546128"/>
    <lineage>
        <taxon>Archaea</taxon>
        <taxon>Methanobacteriati</taxon>
        <taxon>Methanobacteriota</taxon>
        <taxon>Methanomada group</taxon>
        <taxon>Methanococci</taxon>
        <taxon>Methanococcales</taxon>
        <taxon>Methanocaldococcaceae</taxon>
        <taxon>Methanocaldococcus</taxon>
    </lineage>
</organism>
<dbReference type="InterPro" id="IPR008205">
    <property type="entry name" value="GGGP_HepGP_synthase"/>
</dbReference>
<feature type="binding site" evidence="10">
    <location>
        <position position="28"/>
    </location>
    <ligand>
        <name>Mg(2+)</name>
        <dbReference type="ChEBI" id="CHEBI:18420"/>
    </ligand>
</feature>
<dbReference type="InterPro" id="IPR038597">
    <property type="entry name" value="GGGP/HepGP_synthase_sf"/>
</dbReference>
<feature type="binding site" evidence="10">
    <location>
        <position position="53"/>
    </location>
    <ligand>
        <name>Mg(2+)</name>
        <dbReference type="ChEBI" id="CHEBI:18420"/>
    </ligand>
</feature>
<dbReference type="GO" id="GO:0046474">
    <property type="term" value="P:glycerophospholipid biosynthetic process"/>
    <property type="evidence" value="ECO:0007669"/>
    <property type="project" value="UniProtKB-UniRule"/>
</dbReference>
<dbReference type="NCBIfam" id="TIGR01768">
    <property type="entry name" value="GGGP-family"/>
    <property type="match status" value="1"/>
</dbReference>
<protein>
    <recommendedName>
        <fullName evidence="10">Geranylgeranylglyceryl phosphate synthase</fullName>
        <shortName evidence="10">GGGP synthase</shortName>
        <shortName evidence="10">GGGPS</shortName>
        <ecNumber evidence="10">2.5.1.41</ecNumber>
    </recommendedName>
    <alternativeName>
        <fullName evidence="10">(S)-3-O-geranylgeranylglyceryl phosphate synthase</fullName>
    </alternativeName>
    <alternativeName>
        <fullName evidence="10">Phosphoglycerol geranylgeranyltransferase</fullName>
    </alternativeName>
</protein>
<evidence type="ECO:0000313" key="12">
    <source>
        <dbReference type="Proteomes" id="UP000679213"/>
    </source>
</evidence>
<keyword evidence="8 10" id="KW-1208">Phospholipid metabolism</keyword>
<sequence>MEIKIGKVEKKLTQIIEEEGAVYLTLLDPEEENIEEISEKIKDYADAIMVGGSIGIIDLDEKVKTIKKITKLPIILFPGNVDGLSKYADAVFYMSLMNSTNTYWVVTAPTLGAITILKYKLEPIPMAYLCIEPARKTAVGYIGEIREIPQNKPNITAMYCLSAKFFGMRWAYLEAGSGAEYPVNNETIALSKKLSNINIIVGGGIRKPEIAYEKVLAGADAIVTGNLLEKNPNAVEMMYDAIKRAGKEKLKNKVK</sequence>
<dbReference type="CDD" id="cd02812">
    <property type="entry name" value="PcrB_like"/>
    <property type="match status" value="1"/>
</dbReference>
<accession>A0A8D6SX41</accession>
<dbReference type="PANTHER" id="PTHR21235">
    <property type="entry name" value="IMIDAZOLE GLYCEROL PHOSPHATE SYNTHASE SUBUNIT HISF/H IGP SYNTHASE SUBUNIT HISF/H"/>
    <property type="match status" value="1"/>
</dbReference>
<dbReference type="Gene3D" id="3.20.20.390">
    <property type="entry name" value="FMN-linked oxidoreductases"/>
    <property type="match status" value="1"/>
</dbReference>
<dbReference type="AlphaFoldDB" id="A0A8D6SX41"/>
<keyword evidence="2 10" id="KW-0444">Lipid biosynthesis</keyword>
<keyword evidence="12" id="KW-1185">Reference proteome</keyword>
<evidence type="ECO:0000256" key="3">
    <source>
        <dbReference type="ARBA" id="ARBA00022679"/>
    </source>
</evidence>
<feature type="binding site" evidence="10">
    <location>
        <begin position="203"/>
        <end position="204"/>
    </location>
    <ligand>
        <name>sn-glycerol 1-phosphate</name>
        <dbReference type="ChEBI" id="CHEBI:57685"/>
    </ligand>
</feature>
<dbReference type="KEGG" id="mesg:MLAUSG7_1285"/>
<dbReference type="GO" id="GO:0000287">
    <property type="term" value="F:magnesium ion binding"/>
    <property type="evidence" value="ECO:0007669"/>
    <property type="project" value="UniProtKB-UniRule"/>
</dbReference>
<dbReference type="RefSeq" id="WP_214399619.1">
    <property type="nucleotide sequence ID" value="NZ_LR792632.1"/>
</dbReference>